<evidence type="ECO:0000256" key="4">
    <source>
        <dbReference type="SAM" id="MobiDB-lite"/>
    </source>
</evidence>
<evidence type="ECO:0000256" key="3">
    <source>
        <dbReference type="ARBA" id="ARBA00022840"/>
    </source>
</evidence>
<keyword evidence="1" id="KW-0813">Transport</keyword>
<dbReference type="PROSITE" id="PS50893">
    <property type="entry name" value="ABC_TRANSPORTER_2"/>
    <property type="match status" value="1"/>
</dbReference>
<sequence>MTMARDTTLRKPAAKKGGAPTEGQKEGRAAAVGLEDVAVRFRTKKRDVTALHEVSLDVAMGEFVAIVGPSGCGKSTLLKLVAGLLKASSGAVRLQGERVEGPRHDIGYVFQRAALLEWRTARRNILLQAEMRRMPAEPARRRVDELIEMTGLGGFEDAYPHELSGGMQQRVALCRALLHEPPVLLMDEPFGALDALTREQMNMELNRIWRETGTTVLLVTHSISEAVYLADRVVVMSPRPGTITEIIDVGLEAERDYTETLGRPEFQQATGHIRGLLGAASAQD</sequence>
<reference evidence="6 7" key="1">
    <citation type="submission" date="2013-12" db="EMBL/GenBank/DDBJ databases">
        <title>Annotated genome of Streptomyces scopuliridis.</title>
        <authorList>
            <person name="Olson J.B."/>
        </authorList>
    </citation>
    <scope>NUCLEOTIDE SEQUENCE [LARGE SCALE GENOMIC DNA]</scope>
    <source>
        <strain evidence="6 7">RB72</strain>
    </source>
</reference>
<name>A0A2T7T992_9ACTN</name>
<dbReference type="SUPFAM" id="SSF52540">
    <property type="entry name" value="P-loop containing nucleoside triphosphate hydrolases"/>
    <property type="match status" value="1"/>
</dbReference>
<dbReference type="InterPro" id="IPR017871">
    <property type="entry name" value="ABC_transporter-like_CS"/>
</dbReference>
<proteinExistence type="predicted"/>
<dbReference type="Proteomes" id="UP000245992">
    <property type="component" value="Unassembled WGS sequence"/>
</dbReference>
<dbReference type="EMBL" id="AZSP01000128">
    <property type="protein sequence ID" value="PVE11749.1"/>
    <property type="molecule type" value="Genomic_DNA"/>
</dbReference>
<feature type="domain" description="ABC transporter" evidence="5">
    <location>
        <begin position="32"/>
        <end position="263"/>
    </location>
</feature>
<dbReference type="SMART" id="SM00382">
    <property type="entry name" value="AAA"/>
    <property type="match status" value="1"/>
</dbReference>
<dbReference type="InterPro" id="IPR027417">
    <property type="entry name" value="P-loop_NTPase"/>
</dbReference>
<keyword evidence="2" id="KW-0547">Nucleotide-binding</keyword>
<dbReference type="GeneID" id="95540783"/>
<dbReference type="GO" id="GO:0016887">
    <property type="term" value="F:ATP hydrolysis activity"/>
    <property type="evidence" value="ECO:0007669"/>
    <property type="project" value="InterPro"/>
</dbReference>
<accession>A0A2T7T992</accession>
<dbReference type="InterPro" id="IPR050166">
    <property type="entry name" value="ABC_transporter_ATP-bind"/>
</dbReference>
<evidence type="ECO:0000256" key="2">
    <source>
        <dbReference type="ARBA" id="ARBA00022741"/>
    </source>
</evidence>
<protein>
    <submittedName>
        <fullName evidence="6">ABC transporter ATP-binding protein</fullName>
    </submittedName>
</protein>
<evidence type="ECO:0000259" key="5">
    <source>
        <dbReference type="PROSITE" id="PS50893"/>
    </source>
</evidence>
<comment type="caution">
    <text evidence="6">The sequence shown here is derived from an EMBL/GenBank/DDBJ whole genome shotgun (WGS) entry which is preliminary data.</text>
</comment>
<dbReference type="PANTHER" id="PTHR42788:SF13">
    <property type="entry name" value="ALIPHATIC SULFONATES IMPORT ATP-BINDING PROTEIN SSUB"/>
    <property type="match status" value="1"/>
</dbReference>
<keyword evidence="3 6" id="KW-0067">ATP-binding</keyword>
<dbReference type="RefSeq" id="WP_030355250.1">
    <property type="nucleotide sequence ID" value="NZ_AZSP01000128.1"/>
</dbReference>
<dbReference type="InterPro" id="IPR003593">
    <property type="entry name" value="AAA+_ATPase"/>
</dbReference>
<dbReference type="GO" id="GO:0005524">
    <property type="term" value="F:ATP binding"/>
    <property type="evidence" value="ECO:0007669"/>
    <property type="project" value="UniProtKB-KW"/>
</dbReference>
<keyword evidence="7" id="KW-1185">Reference proteome</keyword>
<dbReference type="Gene3D" id="3.40.50.300">
    <property type="entry name" value="P-loop containing nucleotide triphosphate hydrolases"/>
    <property type="match status" value="1"/>
</dbReference>
<evidence type="ECO:0000313" key="6">
    <source>
        <dbReference type="EMBL" id="PVE11749.1"/>
    </source>
</evidence>
<dbReference type="PROSITE" id="PS00211">
    <property type="entry name" value="ABC_TRANSPORTER_1"/>
    <property type="match status" value="1"/>
</dbReference>
<evidence type="ECO:0000313" key="7">
    <source>
        <dbReference type="Proteomes" id="UP000245992"/>
    </source>
</evidence>
<gene>
    <name evidence="6" type="ORF">Y717_15620</name>
</gene>
<evidence type="ECO:0000256" key="1">
    <source>
        <dbReference type="ARBA" id="ARBA00022448"/>
    </source>
</evidence>
<dbReference type="Pfam" id="PF00005">
    <property type="entry name" value="ABC_tran"/>
    <property type="match status" value="1"/>
</dbReference>
<dbReference type="STRING" id="1440053.GCA_000718095_06328"/>
<organism evidence="6 7">
    <name type="scientific">Streptomyces scopuliridis RB72</name>
    <dbReference type="NCBI Taxonomy" id="1440053"/>
    <lineage>
        <taxon>Bacteria</taxon>
        <taxon>Bacillati</taxon>
        <taxon>Actinomycetota</taxon>
        <taxon>Actinomycetes</taxon>
        <taxon>Kitasatosporales</taxon>
        <taxon>Streptomycetaceae</taxon>
        <taxon>Streptomyces</taxon>
    </lineage>
</organism>
<dbReference type="InterPro" id="IPR003439">
    <property type="entry name" value="ABC_transporter-like_ATP-bd"/>
</dbReference>
<dbReference type="CDD" id="cd03293">
    <property type="entry name" value="ABC_NrtD_SsuB_transporters"/>
    <property type="match status" value="1"/>
</dbReference>
<dbReference type="PANTHER" id="PTHR42788">
    <property type="entry name" value="TAURINE IMPORT ATP-BINDING PROTEIN-RELATED"/>
    <property type="match status" value="1"/>
</dbReference>
<dbReference type="AlphaFoldDB" id="A0A2T7T992"/>
<dbReference type="OrthoDB" id="4310860at2"/>
<feature type="region of interest" description="Disordered" evidence="4">
    <location>
        <begin position="1"/>
        <end position="28"/>
    </location>
</feature>